<dbReference type="Proteomes" id="UP000324222">
    <property type="component" value="Unassembled WGS sequence"/>
</dbReference>
<name>A0A5B7DGA8_PORTR</name>
<sequence>MQDPNIDGVKLREWRRLPDARPLARPATSNARATRGHNLITGVHGPHRPDLHPPSSTASVTPRGGDTLIIQSCPLSTRRVDSTQVVAALWESGIPQGSTEAGVGGVWRHAGVVRAPGTAVPRHPLRPEENEMEKQHQHSFAADSTHKAFTGLTLVYPTLAAAVGDIGLGLVGAGGTGVTLGAARQIHLRERRSQVTVPSEHMHFEHSDPGGVQTSPCGRSTPFTTQPGDAQTGTRQQLVTVVCQEGGVARQAVASVPSREVDAARVLVAAVQPQHTLIHVQLTGGAPEASPTLAHPRGNADPTVLTGSLANSCEVDEYTK</sequence>
<dbReference type="EMBL" id="VSRR010000846">
    <property type="protein sequence ID" value="MPC20209.1"/>
    <property type="molecule type" value="Genomic_DNA"/>
</dbReference>
<evidence type="ECO:0000313" key="3">
    <source>
        <dbReference type="Proteomes" id="UP000324222"/>
    </source>
</evidence>
<feature type="region of interest" description="Disordered" evidence="1">
    <location>
        <begin position="20"/>
        <end position="63"/>
    </location>
</feature>
<reference evidence="2 3" key="1">
    <citation type="submission" date="2019-05" db="EMBL/GenBank/DDBJ databases">
        <title>Another draft genome of Portunus trituberculatus and its Hox gene families provides insights of decapod evolution.</title>
        <authorList>
            <person name="Jeong J.-H."/>
            <person name="Song I."/>
            <person name="Kim S."/>
            <person name="Choi T."/>
            <person name="Kim D."/>
            <person name="Ryu S."/>
            <person name="Kim W."/>
        </authorList>
    </citation>
    <scope>NUCLEOTIDE SEQUENCE [LARGE SCALE GENOMIC DNA]</scope>
    <source>
        <tissue evidence="2">Muscle</tissue>
    </source>
</reference>
<protein>
    <submittedName>
        <fullName evidence="2">Uncharacterized protein</fullName>
    </submittedName>
</protein>
<comment type="caution">
    <text evidence="2">The sequence shown here is derived from an EMBL/GenBank/DDBJ whole genome shotgun (WGS) entry which is preliminary data.</text>
</comment>
<evidence type="ECO:0000256" key="1">
    <source>
        <dbReference type="SAM" id="MobiDB-lite"/>
    </source>
</evidence>
<gene>
    <name evidence="2" type="ORF">E2C01_013143</name>
</gene>
<evidence type="ECO:0000313" key="2">
    <source>
        <dbReference type="EMBL" id="MPC20209.1"/>
    </source>
</evidence>
<accession>A0A5B7DGA8</accession>
<dbReference type="AlphaFoldDB" id="A0A5B7DGA8"/>
<keyword evidence="3" id="KW-1185">Reference proteome</keyword>
<organism evidence="2 3">
    <name type="scientific">Portunus trituberculatus</name>
    <name type="common">Swimming crab</name>
    <name type="synonym">Neptunus trituberculatus</name>
    <dbReference type="NCBI Taxonomy" id="210409"/>
    <lineage>
        <taxon>Eukaryota</taxon>
        <taxon>Metazoa</taxon>
        <taxon>Ecdysozoa</taxon>
        <taxon>Arthropoda</taxon>
        <taxon>Crustacea</taxon>
        <taxon>Multicrustacea</taxon>
        <taxon>Malacostraca</taxon>
        <taxon>Eumalacostraca</taxon>
        <taxon>Eucarida</taxon>
        <taxon>Decapoda</taxon>
        <taxon>Pleocyemata</taxon>
        <taxon>Brachyura</taxon>
        <taxon>Eubrachyura</taxon>
        <taxon>Portunoidea</taxon>
        <taxon>Portunidae</taxon>
        <taxon>Portuninae</taxon>
        <taxon>Portunus</taxon>
    </lineage>
</organism>
<proteinExistence type="predicted"/>